<dbReference type="Gene3D" id="1.20.1720.10">
    <property type="entry name" value="Multidrug resistance protein D"/>
    <property type="match status" value="1"/>
</dbReference>
<dbReference type="InterPro" id="IPR020846">
    <property type="entry name" value="MFS_dom"/>
</dbReference>
<dbReference type="RefSeq" id="WP_109707853.1">
    <property type="nucleotide sequence ID" value="NZ_QGDB01000009.1"/>
</dbReference>
<dbReference type="Proteomes" id="UP000245865">
    <property type="component" value="Unassembled WGS sequence"/>
</dbReference>
<dbReference type="FunFam" id="1.20.1720.10:FF:000005">
    <property type="entry name" value="Bcr/CflA family efflux transporter"/>
    <property type="match status" value="1"/>
</dbReference>
<dbReference type="OrthoDB" id="9800416at2"/>
<dbReference type="PROSITE" id="PS50850">
    <property type="entry name" value="MFS"/>
    <property type="match status" value="1"/>
</dbReference>
<name>A0A316J565_9HYPH</name>
<dbReference type="SUPFAM" id="SSF103473">
    <property type="entry name" value="MFS general substrate transporter"/>
    <property type="match status" value="1"/>
</dbReference>
<keyword evidence="3 8" id="KW-0813">Transport</keyword>
<dbReference type="GO" id="GO:1990961">
    <property type="term" value="P:xenobiotic detoxification by transmembrane export across the plasma membrane"/>
    <property type="evidence" value="ECO:0007669"/>
    <property type="project" value="InterPro"/>
</dbReference>
<dbReference type="InterPro" id="IPR036259">
    <property type="entry name" value="MFS_trans_sf"/>
</dbReference>
<dbReference type="InterPro" id="IPR004812">
    <property type="entry name" value="Efflux_drug-R_Bcr/CmlA"/>
</dbReference>
<evidence type="ECO:0000256" key="3">
    <source>
        <dbReference type="ARBA" id="ARBA00022448"/>
    </source>
</evidence>
<feature type="transmembrane region" description="Helical" evidence="8">
    <location>
        <begin position="98"/>
        <end position="119"/>
    </location>
</feature>
<feature type="transmembrane region" description="Helical" evidence="8">
    <location>
        <begin position="155"/>
        <end position="179"/>
    </location>
</feature>
<feature type="transmembrane region" description="Helical" evidence="8">
    <location>
        <begin position="300"/>
        <end position="327"/>
    </location>
</feature>
<keyword evidence="4" id="KW-1003">Cell membrane</keyword>
<feature type="domain" description="Major facilitator superfamily (MFS) profile" evidence="10">
    <location>
        <begin position="29"/>
        <end position="414"/>
    </location>
</feature>
<protein>
    <recommendedName>
        <fullName evidence="8">Bcr/CflA family efflux transporter</fullName>
    </recommendedName>
</protein>
<dbReference type="InterPro" id="IPR011701">
    <property type="entry name" value="MFS"/>
</dbReference>
<dbReference type="EMBL" id="QGDB01000009">
    <property type="protein sequence ID" value="PWL16471.1"/>
    <property type="molecule type" value="Genomic_DNA"/>
</dbReference>
<dbReference type="GO" id="GO:0042910">
    <property type="term" value="F:xenobiotic transmembrane transporter activity"/>
    <property type="evidence" value="ECO:0007669"/>
    <property type="project" value="InterPro"/>
</dbReference>
<accession>A0A316J565</accession>
<dbReference type="GO" id="GO:0005886">
    <property type="term" value="C:plasma membrane"/>
    <property type="evidence" value="ECO:0007669"/>
    <property type="project" value="UniProtKB-SubCell"/>
</dbReference>
<keyword evidence="6 8" id="KW-1133">Transmembrane helix</keyword>
<dbReference type="NCBIfam" id="TIGR00710">
    <property type="entry name" value="efflux_Bcr_CflA"/>
    <property type="match status" value="1"/>
</dbReference>
<dbReference type="PANTHER" id="PTHR23502">
    <property type="entry name" value="MAJOR FACILITATOR SUPERFAMILY"/>
    <property type="match status" value="1"/>
</dbReference>
<evidence type="ECO:0000256" key="8">
    <source>
        <dbReference type="RuleBase" id="RU365088"/>
    </source>
</evidence>
<dbReference type="Pfam" id="PF07690">
    <property type="entry name" value="MFS_1"/>
    <property type="match status" value="1"/>
</dbReference>
<evidence type="ECO:0000256" key="9">
    <source>
        <dbReference type="SAM" id="MobiDB-lite"/>
    </source>
</evidence>
<feature type="transmembrane region" description="Helical" evidence="8">
    <location>
        <begin position="69"/>
        <end position="86"/>
    </location>
</feature>
<keyword evidence="5 8" id="KW-0812">Transmembrane</keyword>
<comment type="caution">
    <text evidence="11">The sequence shown here is derived from an EMBL/GenBank/DDBJ whole genome shotgun (WGS) entry which is preliminary data.</text>
</comment>
<feature type="transmembrane region" description="Helical" evidence="8">
    <location>
        <begin position="185"/>
        <end position="205"/>
    </location>
</feature>
<organism evidence="11 12">
    <name type="scientific">Falsochrobactrum shanghaiense</name>
    <dbReference type="NCBI Taxonomy" id="2201899"/>
    <lineage>
        <taxon>Bacteria</taxon>
        <taxon>Pseudomonadati</taxon>
        <taxon>Pseudomonadota</taxon>
        <taxon>Alphaproteobacteria</taxon>
        <taxon>Hyphomicrobiales</taxon>
        <taxon>Brucellaceae</taxon>
        <taxon>Falsochrobactrum</taxon>
    </lineage>
</organism>
<feature type="region of interest" description="Disordered" evidence="9">
    <location>
        <begin position="1"/>
        <end position="24"/>
    </location>
</feature>
<evidence type="ECO:0000256" key="5">
    <source>
        <dbReference type="ARBA" id="ARBA00022692"/>
    </source>
</evidence>
<feature type="transmembrane region" description="Helical" evidence="8">
    <location>
        <begin position="30"/>
        <end position="49"/>
    </location>
</feature>
<gene>
    <name evidence="11" type="ORF">DKP76_16895</name>
</gene>
<dbReference type="PANTHER" id="PTHR23502:SF132">
    <property type="entry name" value="POLYAMINE TRANSPORTER 2-RELATED"/>
    <property type="match status" value="1"/>
</dbReference>
<comment type="similarity">
    <text evidence="2 8">Belongs to the major facilitator superfamily. Bcr/CmlA family.</text>
</comment>
<evidence type="ECO:0000256" key="7">
    <source>
        <dbReference type="ARBA" id="ARBA00023136"/>
    </source>
</evidence>
<evidence type="ECO:0000256" key="2">
    <source>
        <dbReference type="ARBA" id="ARBA00006236"/>
    </source>
</evidence>
<feature type="transmembrane region" description="Helical" evidence="8">
    <location>
        <begin position="333"/>
        <end position="352"/>
    </location>
</feature>
<sequence length="416" mass="43945">MSRTAFDNKPAQGGRSCATQPPTDDKPSSLLLAILAALMSFSALPTDSYLPALPEIARSLASRGGSAELTISTFLIGFSLGQLVWGPIGDRYGRRGPIVIGILLFIAGTIGCALSPSIWSIVGWRFVQAIGASASQVLARAIVRDLYARNRSAQIFSTLLLLMGFASLLGPLVGAQIMALAGWRAIFWAVAGFGLMMLFATTMIPDTLPPERRSREPLRYAFAGYGLLLKDARLIGFALSGGFFFAGSFAFVAGSPFVYIEFYHVDPRDFAYLFAVNIIGLMAANFLNGQLLSRYDSDMLLRFGTCVGAIAGVALAINTCFGFGGIWGVALPLFIYVSMTGFVIANSLAGALSGFPTQAGAASALIGLIHYGSGMLGSTMLGWLKDGTPWPMGILIAFGGVGSLFVATIATRHRPG</sequence>
<dbReference type="NCBIfam" id="NF008314">
    <property type="entry name" value="PRK11102.1"/>
    <property type="match status" value="1"/>
</dbReference>
<evidence type="ECO:0000256" key="4">
    <source>
        <dbReference type="ARBA" id="ARBA00022475"/>
    </source>
</evidence>
<comment type="subcellular location">
    <subcellularLocation>
        <location evidence="8">Cell inner membrane</location>
        <topology evidence="8">Multi-pass membrane protein</topology>
    </subcellularLocation>
    <subcellularLocation>
        <location evidence="1">Cell membrane</location>
        <topology evidence="1">Multi-pass membrane protein</topology>
    </subcellularLocation>
</comment>
<dbReference type="AlphaFoldDB" id="A0A316J565"/>
<proteinExistence type="inferred from homology"/>
<comment type="caution">
    <text evidence="8">Lacks conserved residue(s) required for the propagation of feature annotation.</text>
</comment>
<evidence type="ECO:0000259" key="10">
    <source>
        <dbReference type="PROSITE" id="PS50850"/>
    </source>
</evidence>
<keyword evidence="7 8" id="KW-0472">Membrane</keyword>
<keyword evidence="8" id="KW-0997">Cell inner membrane</keyword>
<dbReference type="CDD" id="cd17320">
    <property type="entry name" value="MFS_MdfA_MDR_like"/>
    <property type="match status" value="1"/>
</dbReference>
<dbReference type="GO" id="GO:0015385">
    <property type="term" value="F:sodium:proton antiporter activity"/>
    <property type="evidence" value="ECO:0007669"/>
    <property type="project" value="TreeGrafter"/>
</dbReference>
<reference evidence="11 12" key="1">
    <citation type="submission" date="2018-05" db="EMBL/GenBank/DDBJ databases">
        <title>Comparative genomic sequence analysis between strain HN4 and CCM 8460T (Falsochrobactrum ovis) will provide more evidence to prove that HN4 is a new species of Falsochrobactrum.</title>
        <authorList>
            <person name="Lyu W."/>
            <person name="Sun L."/>
            <person name="Yao L."/>
        </authorList>
    </citation>
    <scope>NUCLEOTIDE SEQUENCE [LARGE SCALE GENOMIC DNA]</scope>
    <source>
        <strain evidence="11 12">HN4</strain>
    </source>
</reference>
<feature type="transmembrane region" description="Helical" evidence="8">
    <location>
        <begin position="270"/>
        <end position="288"/>
    </location>
</feature>
<keyword evidence="12" id="KW-1185">Reference proteome</keyword>
<feature type="transmembrane region" description="Helical" evidence="8">
    <location>
        <begin position="364"/>
        <end position="384"/>
    </location>
</feature>
<evidence type="ECO:0000313" key="12">
    <source>
        <dbReference type="Proteomes" id="UP000245865"/>
    </source>
</evidence>
<feature type="transmembrane region" description="Helical" evidence="8">
    <location>
        <begin position="234"/>
        <end position="258"/>
    </location>
</feature>
<evidence type="ECO:0000256" key="6">
    <source>
        <dbReference type="ARBA" id="ARBA00022989"/>
    </source>
</evidence>
<evidence type="ECO:0000256" key="1">
    <source>
        <dbReference type="ARBA" id="ARBA00004651"/>
    </source>
</evidence>
<evidence type="ECO:0000313" key="11">
    <source>
        <dbReference type="EMBL" id="PWL16471.1"/>
    </source>
</evidence>
<feature type="transmembrane region" description="Helical" evidence="8">
    <location>
        <begin position="390"/>
        <end position="410"/>
    </location>
</feature>